<dbReference type="SUPFAM" id="SSF51197">
    <property type="entry name" value="Clavaminate synthase-like"/>
    <property type="match status" value="1"/>
</dbReference>
<dbReference type="KEGG" id="uam:UABAM_03022"/>
<dbReference type="AlphaFoldDB" id="A0A5S9F3W1"/>
<accession>A0A5S9F3W1</accession>
<protein>
    <recommendedName>
        <fullName evidence="3">Fe2OG dioxygenase domain-containing protein</fullName>
    </recommendedName>
</protein>
<organism evidence="1 2">
    <name type="scientific">Uabimicrobium amorphum</name>
    <dbReference type="NCBI Taxonomy" id="2596890"/>
    <lineage>
        <taxon>Bacteria</taxon>
        <taxon>Pseudomonadati</taxon>
        <taxon>Planctomycetota</taxon>
        <taxon>Candidatus Uabimicrobiia</taxon>
        <taxon>Candidatus Uabimicrobiales</taxon>
        <taxon>Candidatus Uabimicrobiaceae</taxon>
        <taxon>Candidatus Uabimicrobium</taxon>
    </lineage>
</organism>
<dbReference type="RefSeq" id="WP_151968801.1">
    <property type="nucleotide sequence ID" value="NZ_AP019860.1"/>
</dbReference>
<reference evidence="1 2" key="1">
    <citation type="submission" date="2019-08" db="EMBL/GenBank/DDBJ databases">
        <title>Complete genome sequence of Candidatus Uab amorphum.</title>
        <authorList>
            <person name="Shiratori T."/>
            <person name="Suzuki S."/>
            <person name="Kakizawa Y."/>
            <person name="Ishida K."/>
        </authorList>
    </citation>
    <scope>NUCLEOTIDE SEQUENCE [LARGE SCALE GENOMIC DNA]</scope>
    <source>
        <strain evidence="1 2">SRT547</strain>
    </source>
</reference>
<dbReference type="Gene3D" id="2.60.120.590">
    <property type="entry name" value="Alpha-ketoglutarate-dependent dioxygenase AlkB-like"/>
    <property type="match status" value="1"/>
</dbReference>
<sequence>MKRPPGLKIMRNFCSEEEVNEILQQPQFVNNPTMELFRLFGEFGGKAAQKPDEWMIEYGTKIFRKYYIFPEVPNQYRVCDWIGELSSNFKWHIDNKRHGKDILVITLSEKRLIGFRRDPDAEVYKVELSTGDAYLMSGSSRWSWEHCVLPSGKEKSGGKSFIMSYRKQKK</sequence>
<evidence type="ECO:0000313" key="1">
    <source>
        <dbReference type="EMBL" id="BBM84661.1"/>
    </source>
</evidence>
<dbReference type="Proteomes" id="UP000326354">
    <property type="component" value="Chromosome"/>
</dbReference>
<evidence type="ECO:0000313" key="2">
    <source>
        <dbReference type="Proteomes" id="UP000326354"/>
    </source>
</evidence>
<dbReference type="InterPro" id="IPR037151">
    <property type="entry name" value="AlkB-like_sf"/>
</dbReference>
<proteinExistence type="predicted"/>
<name>A0A5S9F3W1_UABAM</name>
<dbReference type="OrthoDB" id="278699at2"/>
<keyword evidence="2" id="KW-1185">Reference proteome</keyword>
<gene>
    <name evidence="1" type="ORF">UABAM_03022</name>
</gene>
<dbReference type="EMBL" id="AP019860">
    <property type="protein sequence ID" value="BBM84661.1"/>
    <property type="molecule type" value="Genomic_DNA"/>
</dbReference>
<evidence type="ECO:0008006" key="3">
    <source>
        <dbReference type="Google" id="ProtNLM"/>
    </source>
</evidence>